<reference evidence="2" key="1">
    <citation type="submission" date="2023-03" db="EMBL/GenBank/DDBJ databases">
        <title>Actinoallomurus iriomotensis NBRC 103684.</title>
        <authorList>
            <person name="Ichikawa N."/>
            <person name="Sato H."/>
            <person name="Tonouchi N."/>
        </authorList>
    </citation>
    <scope>NUCLEOTIDE SEQUENCE</scope>
    <source>
        <strain evidence="2">NBRC 103684</strain>
    </source>
</reference>
<organism evidence="2 3">
    <name type="scientific">Actinoallomurus iriomotensis</name>
    <dbReference type="NCBI Taxonomy" id="478107"/>
    <lineage>
        <taxon>Bacteria</taxon>
        <taxon>Bacillati</taxon>
        <taxon>Actinomycetota</taxon>
        <taxon>Actinomycetes</taxon>
        <taxon>Streptosporangiales</taxon>
        <taxon>Thermomonosporaceae</taxon>
        <taxon>Actinoallomurus</taxon>
    </lineage>
</organism>
<evidence type="ECO:0000313" key="2">
    <source>
        <dbReference type="EMBL" id="GLY88913.1"/>
    </source>
</evidence>
<comment type="caution">
    <text evidence="2">The sequence shown here is derived from an EMBL/GenBank/DDBJ whole genome shotgun (WGS) entry which is preliminary data.</text>
</comment>
<dbReference type="SUPFAM" id="SSF47336">
    <property type="entry name" value="ACP-like"/>
    <property type="match status" value="1"/>
</dbReference>
<dbReference type="InterPro" id="IPR009081">
    <property type="entry name" value="PP-bd_ACP"/>
</dbReference>
<evidence type="ECO:0000313" key="3">
    <source>
        <dbReference type="Proteomes" id="UP001165074"/>
    </source>
</evidence>
<dbReference type="EMBL" id="BSTK01000011">
    <property type="protein sequence ID" value="GLY88913.1"/>
    <property type="molecule type" value="Genomic_DNA"/>
</dbReference>
<dbReference type="InterPro" id="IPR036736">
    <property type="entry name" value="ACP-like_sf"/>
</dbReference>
<protein>
    <recommendedName>
        <fullName evidence="1">Carrier domain-containing protein</fullName>
    </recommendedName>
</protein>
<keyword evidence="3" id="KW-1185">Reference proteome</keyword>
<dbReference type="AlphaFoldDB" id="A0A9W6VXG3"/>
<accession>A0A9W6VXG3</accession>
<dbReference type="RefSeq" id="WP_285578842.1">
    <property type="nucleotide sequence ID" value="NZ_BSTK01000011.1"/>
</dbReference>
<feature type="domain" description="Carrier" evidence="1">
    <location>
        <begin position="23"/>
        <end position="76"/>
    </location>
</feature>
<dbReference type="Proteomes" id="UP001165074">
    <property type="component" value="Unassembled WGS sequence"/>
</dbReference>
<proteinExistence type="predicted"/>
<dbReference type="Pfam" id="PF00550">
    <property type="entry name" value="PP-binding"/>
    <property type="match status" value="1"/>
</dbReference>
<gene>
    <name evidence="2" type="ORF">Airi02_068420</name>
</gene>
<dbReference type="Gene3D" id="1.10.1200.10">
    <property type="entry name" value="ACP-like"/>
    <property type="match status" value="1"/>
</dbReference>
<evidence type="ECO:0000259" key="1">
    <source>
        <dbReference type="Pfam" id="PF00550"/>
    </source>
</evidence>
<name>A0A9W6VXG3_9ACTN</name>
<sequence>MTPDEARKMINETLQEIAPGPALDELQADDDLHERLELDSLDFLNFVETLSDRAGRRIDEDDYPELVTIETAAKFLCTRE</sequence>